<evidence type="ECO:0000256" key="5">
    <source>
        <dbReference type="ARBA" id="ARBA00022723"/>
    </source>
</evidence>
<evidence type="ECO:0000313" key="9">
    <source>
        <dbReference type="EMBL" id="GAA0547086.1"/>
    </source>
</evidence>
<dbReference type="InterPro" id="IPR029063">
    <property type="entry name" value="SAM-dependent_MTases_sf"/>
</dbReference>
<evidence type="ECO:0000313" key="12">
    <source>
        <dbReference type="Proteomes" id="UP001501427"/>
    </source>
</evidence>
<reference evidence="10 11" key="3">
    <citation type="submission" date="2020-08" db="EMBL/GenBank/DDBJ databases">
        <title>Sequencing the genomes of 1000 actinobacteria strains.</title>
        <authorList>
            <person name="Klenk H.-P."/>
        </authorList>
    </citation>
    <scope>NUCLEOTIDE SEQUENCE [LARGE SCALE GENOMIC DNA]</scope>
    <source>
        <strain evidence="10 11">DSM 44772</strain>
    </source>
</reference>
<dbReference type="GO" id="GO:0017000">
    <property type="term" value="P:antibiotic biosynthetic process"/>
    <property type="evidence" value="ECO:0007669"/>
    <property type="project" value="UniProtKB-KW"/>
</dbReference>
<keyword evidence="6" id="KW-0460">Magnesium</keyword>
<dbReference type="AlphaFoldDB" id="A0A7W7I8D7"/>
<accession>A0A7W7I8D7</accession>
<evidence type="ECO:0000256" key="7">
    <source>
        <dbReference type="ARBA" id="ARBA00023194"/>
    </source>
</evidence>
<dbReference type="SUPFAM" id="SSF53335">
    <property type="entry name" value="S-adenosyl-L-methionine-dependent methyltransferases"/>
    <property type="match status" value="1"/>
</dbReference>
<evidence type="ECO:0000256" key="3">
    <source>
        <dbReference type="ARBA" id="ARBA00022679"/>
    </source>
</evidence>
<reference evidence="9" key="1">
    <citation type="journal article" date="2014" name="Int. J. Syst. Evol. Microbiol.">
        <title>Complete genome of a new Firmicutes species belonging to the dominant human colonic microbiota ('Ruminococcus bicirculans') reveals two chromosomes and a selective capacity to utilize plant glucans.</title>
        <authorList>
            <consortium name="NISC Comparative Sequencing Program"/>
            <person name="Wegmann U."/>
            <person name="Louis P."/>
            <person name="Goesmann A."/>
            <person name="Henrissat B."/>
            <person name="Duncan S.H."/>
            <person name="Flint H.J."/>
        </authorList>
    </citation>
    <scope>NUCLEOTIDE SEQUENCE</scope>
    <source>
        <strain evidence="9">JCM 10667</strain>
    </source>
</reference>
<evidence type="ECO:0000256" key="4">
    <source>
        <dbReference type="ARBA" id="ARBA00022691"/>
    </source>
</evidence>
<gene>
    <name evidence="10" type="ORF">F4557_000825</name>
    <name evidence="9" type="ORF">GCM10009546_06420</name>
</gene>
<protein>
    <submittedName>
        <fullName evidence="9">TylF/MycF family methyltransferase</fullName>
    </submittedName>
</protein>
<dbReference type="InterPro" id="IPR008884">
    <property type="entry name" value="TylF_MeTrfase"/>
</dbReference>
<dbReference type="GO" id="GO:0046872">
    <property type="term" value="F:metal ion binding"/>
    <property type="evidence" value="ECO:0007669"/>
    <property type="project" value="UniProtKB-KW"/>
</dbReference>
<dbReference type="PANTHER" id="PTHR40036">
    <property type="entry name" value="MACROCIN O-METHYLTRANSFERASE"/>
    <property type="match status" value="1"/>
</dbReference>
<dbReference type="PANTHER" id="PTHR40036:SF1">
    <property type="entry name" value="MACROCIN O-METHYLTRANSFERASE"/>
    <property type="match status" value="1"/>
</dbReference>
<sequence length="254" mass="28150">MDSQSNGAAGLYVDLLKKILVNVIYEDPPLPNPVFTRTEFSRGARERGHDWPSVAHTMVGMARLDNVQMCLETVLAEDVPGDFIETGAWRGGVCILARGIFKAHGADRNVWVADSFEGIPPVADGGHPDDVRLAMHEHNGVLAVDEATVKDNFARYGLLDDRVKFLAGLFRDTLPTAPIERLAVLRLDGDLYESTTDALGALYPKLSPGGFVIVDDYLLPGCRDAVDDFRRSHGIEGDELRRIDRFSVYWRRGR</sequence>
<evidence type="ECO:0000256" key="2">
    <source>
        <dbReference type="ARBA" id="ARBA00022603"/>
    </source>
</evidence>
<dbReference type="Proteomes" id="UP000549343">
    <property type="component" value="Unassembled WGS sequence"/>
</dbReference>
<evidence type="ECO:0000256" key="8">
    <source>
        <dbReference type="ARBA" id="ARBA00060900"/>
    </source>
</evidence>
<proteinExistence type="inferred from homology"/>
<keyword evidence="3" id="KW-0808">Transferase</keyword>
<evidence type="ECO:0000256" key="6">
    <source>
        <dbReference type="ARBA" id="ARBA00022842"/>
    </source>
</evidence>
<evidence type="ECO:0000313" key="11">
    <source>
        <dbReference type="Proteomes" id="UP000549343"/>
    </source>
</evidence>
<name>A0A7W7I8D7_9ACTN</name>
<dbReference type="EMBL" id="BAAAHD010000002">
    <property type="protein sequence ID" value="GAA0547086.1"/>
    <property type="molecule type" value="Genomic_DNA"/>
</dbReference>
<comment type="pathway">
    <text evidence="1">Antibiotic biosynthesis.</text>
</comment>
<keyword evidence="4" id="KW-0949">S-adenosyl-L-methionine</keyword>
<dbReference type="GO" id="GO:0032259">
    <property type="term" value="P:methylation"/>
    <property type="evidence" value="ECO:0007669"/>
    <property type="project" value="UniProtKB-KW"/>
</dbReference>
<dbReference type="EMBL" id="JACHMV010000001">
    <property type="protein sequence ID" value="MBB4772407.1"/>
    <property type="molecule type" value="Genomic_DNA"/>
</dbReference>
<evidence type="ECO:0000313" key="10">
    <source>
        <dbReference type="EMBL" id="MBB4772407.1"/>
    </source>
</evidence>
<dbReference type="Pfam" id="PF05711">
    <property type="entry name" value="TylF"/>
    <property type="match status" value="1"/>
</dbReference>
<organism evidence="10 11">
    <name type="scientific">Actinomadura livida</name>
    <dbReference type="NCBI Taxonomy" id="79909"/>
    <lineage>
        <taxon>Bacteria</taxon>
        <taxon>Bacillati</taxon>
        <taxon>Actinomycetota</taxon>
        <taxon>Actinomycetes</taxon>
        <taxon>Streptosporangiales</taxon>
        <taxon>Thermomonosporaceae</taxon>
        <taxon>Actinomadura</taxon>
    </lineage>
</organism>
<dbReference type="GO" id="GO:0008168">
    <property type="term" value="F:methyltransferase activity"/>
    <property type="evidence" value="ECO:0007669"/>
    <property type="project" value="UniProtKB-KW"/>
</dbReference>
<reference evidence="12" key="2">
    <citation type="journal article" date="2019" name="Int. J. Syst. Evol. Microbiol.">
        <title>The Global Catalogue of Microorganisms (GCM) 10K type strain sequencing project: providing services to taxonomists for standard genome sequencing and annotation.</title>
        <authorList>
            <consortium name="The Broad Institute Genomics Platform"/>
            <consortium name="The Broad Institute Genome Sequencing Center for Infectious Disease"/>
            <person name="Wu L."/>
            <person name="Ma J."/>
        </authorList>
    </citation>
    <scope>NUCLEOTIDE SEQUENCE [LARGE SCALE GENOMIC DNA]</scope>
    <source>
        <strain evidence="12">JCM 10667</strain>
    </source>
</reference>
<comment type="similarity">
    <text evidence="8">Belongs to the methyltransferase TylF/MycF family.</text>
</comment>
<evidence type="ECO:0000256" key="1">
    <source>
        <dbReference type="ARBA" id="ARBA00004792"/>
    </source>
</evidence>
<keyword evidence="7" id="KW-0045">Antibiotic biosynthesis</keyword>
<dbReference type="FunFam" id="3.40.50.150:FF:000331">
    <property type="entry name" value="Macrocin O-methyltransferase"/>
    <property type="match status" value="1"/>
</dbReference>
<dbReference type="RefSeq" id="WP_184879822.1">
    <property type="nucleotide sequence ID" value="NZ_BAAAHD010000002.1"/>
</dbReference>
<dbReference type="Gene3D" id="3.40.50.150">
    <property type="entry name" value="Vaccinia Virus protein VP39"/>
    <property type="match status" value="1"/>
</dbReference>
<keyword evidence="2 9" id="KW-0489">Methyltransferase</keyword>
<comment type="caution">
    <text evidence="10">The sequence shown here is derived from an EMBL/GenBank/DDBJ whole genome shotgun (WGS) entry which is preliminary data.</text>
</comment>
<reference evidence="9" key="4">
    <citation type="submission" date="2023-12" db="EMBL/GenBank/DDBJ databases">
        <authorList>
            <person name="Sun Q."/>
            <person name="Inoue M."/>
        </authorList>
    </citation>
    <scope>NUCLEOTIDE SEQUENCE</scope>
    <source>
        <strain evidence="9">JCM 10667</strain>
    </source>
</reference>
<dbReference type="Proteomes" id="UP001501427">
    <property type="component" value="Unassembled WGS sequence"/>
</dbReference>
<keyword evidence="12" id="KW-1185">Reference proteome</keyword>
<keyword evidence="5" id="KW-0479">Metal-binding</keyword>